<gene>
    <name evidence="1" type="ORF">SAMN04489841_0829</name>
</gene>
<evidence type="ECO:0000313" key="1">
    <source>
        <dbReference type="EMBL" id="SEP91452.1"/>
    </source>
</evidence>
<name>A0A1H9BR61_9EURY</name>
<reference evidence="2" key="1">
    <citation type="submission" date="2016-10" db="EMBL/GenBank/DDBJ databases">
        <authorList>
            <person name="Varghese N."/>
            <person name="Submissions S."/>
        </authorList>
    </citation>
    <scope>NUCLEOTIDE SEQUENCE [LARGE SCALE GENOMIC DNA]</scope>
    <source>
        <strain evidence="2">DSM 25055</strain>
    </source>
</reference>
<dbReference type="EMBL" id="FOFD01000001">
    <property type="protein sequence ID" value="SEP91452.1"/>
    <property type="molecule type" value="Genomic_DNA"/>
</dbReference>
<sequence>MVMPPSDPIPEPNQPSSFEEALTEVIVSWYANSEPVEGRWEIATPLADAPNWVVDVEKTYSDDEPEYDPELID</sequence>
<protein>
    <submittedName>
        <fullName evidence="1">Uncharacterized protein</fullName>
    </submittedName>
</protein>
<dbReference type="AlphaFoldDB" id="A0A1H9BR61"/>
<accession>A0A1H9BR61</accession>
<dbReference type="Proteomes" id="UP000199114">
    <property type="component" value="Unassembled WGS sequence"/>
</dbReference>
<evidence type="ECO:0000313" key="2">
    <source>
        <dbReference type="Proteomes" id="UP000199114"/>
    </source>
</evidence>
<keyword evidence="2" id="KW-1185">Reference proteome</keyword>
<proteinExistence type="predicted"/>
<dbReference type="STRING" id="1186196.SAMN04489841_0829"/>
<organism evidence="1 2">
    <name type="scientific">Natrinema salaciae</name>
    <dbReference type="NCBI Taxonomy" id="1186196"/>
    <lineage>
        <taxon>Archaea</taxon>
        <taxon>Methanobacteriati</taxon>
        <taxon>Methanobacteriota</taxon>
        <taxon>Stenosarchaea group</taxon>
        <taxon>Halobacteria</taxon>
        <taxon>Halobacteriales</taxon>
        <taxon>Natrialbaceae</taxon>
        <taxon>Natrinema</taxon>
    </lineage>
</organism>